<reference evidence="11" key="1">
    <citation type="submission" date="2012-01" db="EMBL/GenBank/DDBJ databases">
        <title>The Genome Sequence of Treponema denticola H-22.</title>
        <authorList>
            <consortium name="The Broad Institute Genome Sequencing Platform"/>
            <person name="Earl A."/>
            <person name="Ward D."/>
            <person name="Feldgarden M."/>
            <person name="Gevers D."/>
            <person name="Blanton J.M."/>
            <person name="Fenno C.J."/>
            <person name="Baranova O.V."/>
            <person name="Mathney J."/>
            <person name="Dewhirst F.E."/>
            <person name="Izard J."/>
            <person name="Young S.K."/>
            <person name="Zeng Q."/>
            <person name="Gargeya S."/>
            <person name="Fitzgerald M."/>
            <person name="Haas B."/>
            <person name="Abouelleil A."/>
            <person name="Alvarado L."/>
            <person name="Arachchi H.M."/>
            <person name="Berlin A."/>
            <person name="Chapman S.B."/>
            <person name="Gearin G."/>
            <person name="Goldberg J."/>
            <person name="Griggs A."/>
            <person name="Gujja S."/>
            <person name="Hansen M."/>
            <person name="Heiman D."/>
            <person name="Howarth C."/>
            <person name="Larimer J."/>
            <person name="Lui A."/>
            <person name="MacDonald P.J.P."/>
            <person name="McCowen C."/>
            <person name="Montmayeur A."/>
            <person name="Murphy C."/>
            <person name="Neiman D."/>
            <person name="Pearson M."/>
            <person name="Priest M."/>
            <person name="Roberts A."/>
            <person name="Saif S."/>
            <person name="Shea T."/>
            <person name="Sisk P."/>
            <person name="Stolte C."/>
            <person name="Sykes S."/>
            <person name="Wortman J."/>
            <person name="Nusbaum C."/>
            <person name="Birren B."/>
        </authorList>
    </citation>
    <scope>NUCLEOTIDE SEQUENCE [LARGE SCALE GENOMIC DNA]</scope>
    <source>
        <strain evidence="11">H-22</strain>
    </source>
</reference>
<evidence type="ECO:0000256" key="7">
    <source>
        <dbReference type="ARBA" id="ARBA00023125"/>
    </source>
</evidence>
<evidence type="ECO:0000313" key="11">
    <source>
        <dbReference type="EMBL" id="EMB33708.1"/>
    </source>
</evidence>
<keyword evidence="8" id="KW-0804">Transcription</keyword>
<name>A0A0E2E6I5_TREDN</name>
<dbReference type="Pfam" id="PF04963">
    <property type="entry name" value="Sigma54_CBD"/>
    <property type="match status" value="1"/>
</dbReference>
<protein>
    <submittedName>
        <fullName evidence="11">RNA polymerase sigma-54 factor</fullName>
    </submittedName>
</protein>
<dbReference type="InterPro" id="IPR038709">
    <property type="entry name" value="RpoN_core-bd_sf"/>
</dbReference>
<accession>A0A0E2E6I5</accession>
<gene>
    <name evidence="11" type="ORF">HMPREF9726_01088</name>
</gene>
<dbReference type="PATRIC" id="fig|999432.5.peg.1134"/>
<dbReference type="PANTHER" id="PTHR32248">
    <property type="entry name" value="RNA POLYMERASE SIGMA-54 FACTOR"/>
    <property type="match status" value="1"/>
</dbReference>
<keyword evidence="5" id="KW-0805">Transcription regulation</keyword>
<keyword evidence="2" id="KW-0240">DNA-directed RNA polymerase</keyword>
<dbReference type="GO" id="GO:0016779">
    <property type="term" value="F:nucleotidyltransferase activity"/>
    <property type="evidence" value="ECO:0007669"/>
    <property type="project" value="UniProtKB-KW"/>
</dbReference>
<keyword evidence="7" id="KW-0238">DNA-binding</keyword>
<dbReference type="AlphaFoldDB" id="A0A0E2E6I5"/>
<dbReference type="InterPro" id="IPR007046">
    <property type="entry name" value="RNA_pol_sigma_54_core-bd"/>
</dbReference>
<dbReference type="RefSeq" id="WP_002684041.1">
    <property type="nucleotide sequence ID" value="NZ_CM001795.1"/>
</dbReference>
<evidence type="ECO:0000256" key="4">
    <source>
        <dbReference type="ARBA" id="ARBA00022695"/>
    </source>
</evidence>
<dbReference type="Gene3D" id="1.10.10.60">
    <property type="entry name" value="Homeodomain-like"/>
    <property type="match status" value="1"/>
</dbReference>
<dbReference type="GO" id="GO:0001216">
    <property type="term" value="F:DNA-binding transcription activator activity"/>
    <property type="evidence" value="ECO:0007669"/>
    <property type="project" value="InterPro"/>
</dbReference>
<dbReference type="HOGENOM" id="CLU_020569_0_1_12"/>
<dbReference type="Pfam" id="PF00309">
    <property type="entry name" value="Sigma54_AID"/>
    <property type="match status" value="1"/>
</dbReference>
<dbReference type="InterPro" id="IPR000394">
    <property type="entry name" value="RNA_pol_sigma_54"/>
</dbReference>
<evidence type="ECO:0000256" key="1">
    <source>
        <dbReference type="ARBA" id="ARBA00008798"/>
    </source>
</evidence>
<dbReference type="Proteomes" id="UP000011705">
    <property type="component" value="Chromosome"/>
</dbReference>
<proteinExistence type="inferred from homology"/>
<dbReference type="PANTHER" id="PTHR32248:SF4">
    <property type="entry name" value="RNA POLYMERASE SIGMA-54 FACTOR"/>
    <property type="match status" value="1"/>
</dbReference>
<keyword evidence="6" id="KW-0731">Sigma factor</keyword>
<dbReference type="PIRSF" id="PIRSF000774">
    <property type="entry name" value="RpoN"/>
    <property type="match status" value="1"/>
</dbReference>
<dbReference type="PROSITE" id="PS50044">
    <property type="entry name" value="SIGMA54_3"/>
    <property type="match status" value="1"/>
</dbReference>
<dbReference type="GO" id="GO:0006352">
    <property type="term" value="P:DNA-templated transcription initiation"/>
    <property type="evidence" value="ECO:0007669"/>
    <property type="project" value="InterPro"/>
</dbReference>
<dbReference type="EMBL" id="AGDV01000010">
    <property type="protein sequence ID" value="EMB33708.1"/>
    <property type="molecule type" value="Genomic_DNA"/>
</dbReference>
<dbReference type="NCBIfam" id="TIGR02395">
    <property type="entry name" value="rpoN_sigma"/>
    <property type="match status" value="1"/>
</dbReference>
<dbReference type="GO" id="GO:0000428">
    <property type="term" value="C:DNA-directed RNA polymerase complex"/>
    <property type="evidence" value="ECO:0007669"/>
    <property type="project" value="UniProtKB-KW"/>
</dbReference>
<evidence type="ECO:0000259" key="9">
    <source>
        <dbReference type="Pfam" id="PF04552"/>
    </source>
</evidence>
<dbReference type="GO" id="GO:0016987">
    <property type="term" value="F:sigma factor activity"/>
    <property type="evidence" value="ECO:0007669"/>
    <property type="project" value="UniProtKB-KW"/>
</dbReference>
<keyword evidence="3" id="KW-0808">Transferase</keyword>
<feature type="domain" description="RNA polymerase sigma factor 54 DNA-binding" evidence="9">
    <location>
        <begin position="299"/>
        <end position="462"/>
    </location>
</feature>
<comment type="caution">
    <text evidence="11">The sequence shown here is derived from an EMBL/GenBank/DDBJ whole genome shotgun (WGS) entry which is preliminary data.</text>
</comment>
<evidence type="ECO:0000256" key="8">
    <source>
        <dbReference type="ARBA" id="ARBA00023163"/>
    </source>
</evidence>
<dbReference type="Gene3D" id="1.10.10.1330">
    <property type="entry name" value="RNA polymerase sigma-54 factor, core-binding domain"/>
    <property type="match status" value="1"/>
</dbReference>
<dbReference type="Pfam" id="PF04552">
    <property type="entry name" value="Sigma54_DBD"/>
    <property type="match status" value="1"/>
</dbReference>
<evidence type="ECO:0000256" key="3">
    <source>
        <dbReference type="ARBA" id="ARBA00022679"/>
    </source>
</evidence>
<comment type="similarity">
    <text evidence="1">Belongs to the sigma-54 factor family.</text>
</comment>
<organism evidence="11">
    <name type="scientific">Treponema denticola H-22</name>
    <dbReference type="NCBI Taxonomy" id="999432"/>
    <lineage>
        <taxon>Bacteria</taxon>
        <taxon>Pseudomonadati</taxon>
        <taxon>Spirochaetota</taxon>
        <taxon>Spirochaetia</taxon>
        <taxon>Spirochaetales</taxon>
        <taxon>Treponemataceae</taxon>
        <taxon>Treponema</taxon>
    </lineage>
</organism>
<keyword evidence="4" id="KW-0548">Nucleotidyltransferase</keyword>
<dbReference type="PRINTS" id="PR00045">
    <property type="entry name" value="SIGMA54FCT"/>
</dbReference>
<evidence type="ECO:0000256" key="6">
    <source>
        <dbReference type="ARBA" id="ARBA00023082"/>
    </source>
</evidence>
<dbReference type="GO" id="GO:0003677">
    <property type="term" value="F:DNA binding"/>
    <property type="evidence" value="ECO:0007669"/>
    <property type="project" value="UniProtKB-KW"/>
</dbReference>
<evidence type="ECO:0000256" key="2">
    <source>
        <dbReference type="ARBA" id="ARBA00022478"/>
    </source>
</evidence>
<evidence type="ECO:0000259" key="10">
    <source>
        <dbReference type="Pfam" id="PF04963"/>
    </source>
</evidence>
<dbReference type="InterPro" id="IPR007634">
    <property type="entry name" value="RNA_pol_sigma_54_DNA-bd"/>
</dbReference>
<feature type="domain" description="RNA polymerase sigma factor 54 core-binding" evidence="10">
    <location>
        <begin position="79"/>
        <end position="285"/>
    </location>
</feature>
<evidence type="ECO:0000256" key="5">
    <source>
        <dbReference type="ARBA" id="ARBA00023015"/>
    </source>
</evidence>
<sequence length="463" mass="52092">MLLKQRQQQILSQKMVMNQQMLNAVAMLNLSSEELQEEVIKEVKRNPALVFKTSSRVSAASAEEGDKHQSFLESIEDDSRKTLQAHLIEQAGESIADEYVLDAAMLIIQNLDQNGFYWVPLEELFAGLLAEKKINHAEIKKALNIVRRFEPIGCACSGFKESLIVQAGILCESPKTHEILDIYKTIHSLCVKIIKEHYEVLVFVSDLKLFIKKLAQKKIDIDLETAEELAGLIGALNPKPGLAYASKGDGEKFITPIAEIKREGNELKIIINDEEIPALEISPEYERIKNSGSKEEKKEASEFLNKAALFMNVLAYRNQTILKVLTALVNFQEAFFLGRPCKSSSEGESDKMQAGYLKPLKQIDIAEIVGLSPSTVSRVSNQKYIRCEWGLFEIKDLFSPEVSGGLSKDFVEKAIQEIIESDTEKKTDARISQILKERGIDIAVRTVNKYRKEIGLPSSYHRN</sequence>